<dbReference type="AlphaFoldDB" id="A0A9W9W2X4"/>
<dbReference type="PROSITE" id="PS50097">
    <property type="entry name" value="BTB"/>
    <property type="match status" value="1"/>
</dbReference>
<dbReference type="EMBL" id="JAPZBU010000006">
    <property type="protein sequence ID" value="KAJ5397700.1"/>
    <property type="molecule type" value="Genomic_DNA"/>
</dbReference>
<evidence type="ECO:0000313" key="3">
    <source>
        <dbReference type="EMBL" id="KAJ5397700.1"/>
    </source>
</evidence>
<protein>
    <recommendedName>
        <fullName evidence="2">BTB domain-containing protein</fullName>
    </recommendedName>
</protein>
<gene>
    <name evidence="3" type="ORF">N7509_005813</name>
</gene>
<reference evidence="3" key="2">
    <citation type="journal article" date="2023" name="IMA Fungus">
        <title>Comparative genomic study of the Penicillium genus elucidates a diverse pangenome and 15 lateral gene transfer events.</title>
        <authorList>
            <person name="Petersen C."/>
            <person name="Sorensen T."/>
            <person name="Nielsen M.R."/>
            <person name="Sondergaard T.E."/>
            <person name="Sorensen J.L."/>
            <person name="Fitzpatrick D.A."/>
            <person name="Frisvad J.C."/>
            <person name="Nielsen K.L."/>
        </authorList>
    </citation>
    <scope>NUCLEOTIDE SEQUENCE</scope>
    <source>
        <strain evidence="3">IBT 29677</strain>
    </source>
</reference>
<dbReference type="Gene3D" id="3.30.710.10">
    <property type="entry name" value="Potassium Channel Kv1.1, Chain A"/>
    <property type="match status" value="1"/>
</dbReference>
<evidence type="ECO:0000256" key="1">
    <source>
        <dbReference type="SAM" id="MobiDB-lite"/>
    </source>
</evidence>
<dbReference type="SUPFAM" id="SSF54695">
    <property type="entry name" value="POZ domain"/>
    <property type="match status" value="1"/>
</dbReference>
<evidence type="ECO:0000259" key="2">
    <source>
        <dbReference type="PROSITE" id="PS50097"/>
    </source>
</evidence>
<organism evidence="3 4">
    <name type="scientific">Penicillium cosmopolitanum</name>
    <dbReference type="NCBI Taxonomy" id="1131564"/>
    <lineage>
        <taxon>Eukaryota</taxon>
        <taxon>Fungi</taxon>
        <taxon>Dikarya</taxon>
        <taxon>Ascomycota</taxon>
        <taxon>Pezizomycotina</taxon>
        <taxon>Eurotiomycetes</taxon>
        <taxon>Eurotiomycetidae</taxon>
        <taxon>Eurotiales</taxon>
        <taxon>Aspergillaceae</taxon>
        <taxon>Penicillium</taxon>
    </lineage>
</organism>
<dbReference type="GeneID" id="81369430"/>
<dbReference type="InterPro" id="IPR000210">
    <property type="entry name" value="BTB/POZ_dom"/>
</dbReference>
<name>A0A9W9W2X4_9EURO</name>
<dbReference type="PANTHER" id="PTHR47843">
    <property type="entry name" value="BTB DOMAIN-CONTAINING PROTEIN-RELATED"/>
    <property type="match status" value="1"/>
</dbReference>
<sequence>MPSKVSKRAPELSKSDSAPLQDSQQAGRDTIYNLIANMHLQCEYSDLTIICKGRKCERQFEAHKVVVCQRSEYLARMCKDQENSTDSSKPLVSTREPILFEKVLEFLYKSDYTVPSKPSVTPDNPSGGRAFRKAQLAKIDADKTRAIQSTEREFEATEDKESLGDFEQLGNELVDLSPKQEMEEEVEGNILHDDDTFLEQCHPCYFHARMYIEASWWKIPDLKVKAKAHFTKAFMDNPDPKSFAKTIEAIYAINTTCHELKDEVIRFIVPNMMMFWKGAGVSTTPPVLTRELMELVPQFTFELFPKFLDICCDKGLFQQLADKRPTDAGAVRKRY</sequence>
<feature type="domain" description="BTB" evidence="2">
    <location>
        <begin position="45"/>
        <end position="116"/>
    </location>
</feature>
<feature type="compositionally biased region" description="Polar residues" evidence="1">
    <location>
        <begin position="15"/>
        <end position="24"/>
    </location>
</feature>
<evidence type="ECO:0000313" key="4">
    <source>
        <dbReference type="Proteomes" id="UP001147747"/>
    </source>
</evidence>
<feature type="region of interest" description="Disordered" evidence="1">
    <location>
        <begin position="1"/>
        <end position="24"/>
    </location>
</feature>
<keyword evidence="4" id="KW-1185">Reference proteome</keyword>
<dbReference type="CDD" id="cd18186">
    <property type="entry name" value="BTB_POZ_ZBTB_KLHL-like"/>
    <property type="match status" value="1"/>
</dbReference>
<dbReference type="RefSeq" id="XP_056489752.1">
    <property type="nucleotide sequence ID" value="XM_056630450.1"/>
</dbReference>
<proteinExistence type="predicted"/>
<accession>A0A9W9W2X4</accession>
<dbReference type="Proteomes" id="UP001147747">
    <property type="component" value="Unassembled WGS sequence"/>
</dbReference>
<comment type="caution">
    <text evidence="3">The sequence shown here is derived from an EMBL/GenBank/DDBJ whole genome shotgun (WGS) entry which is preliminary data.</text>
</comment>
<dbReference type="PANTHER" id="PTHR47843:SF5">
    <property type="entry name" value="BTB_POZ DOMAIN PROTEIN"/>
    <property type="match status" value="1"/>
</dbReference>
<dbReference type="InterPro" id="IPR011333">
    <property type="entry name" value="SKP1/BTB/POZ_sf"/>
</dbReference>
<dbReference type="Pfam" id="PF00651">
    <property type="entry name" value="BTB"/>
    <property type="match status" value="1"/>
</dbReference>
<dbReference type="OrthoDB" id="6359816at2759"/>
<reference evidence="3" key="1">
    <citation type="submission" date="2022-12" db="EMBL/GenBank/DDBJ databases">
        <authorList>
            <person name="Petersen C."/>
        </authorList>
    </citation>
    <scope>NUCLEOTIDE SEQUENCE</scope>
    <source>
        <strain evidence="3">IBT 29677</strain>
    </source>
</reference>